<evidence type="ECO:0000313" key="2">
    <source>
        <dbReference type="Proteomes" id="UP000472267"/>
    </source>
</evidence>
<dbReference type="PANTHER" id="PTHR31751">
    <property type="entry name" value="SI:CH211-108C17.2-RELATED-RELATED"/>
    <property type="match status" value="1"/>
</dbReference>
<reference evidence="1" key="2">
    <citation type="submission" date="2025-08" db="UniProtKB">
        <authorList>
            <consortium name="Ensembl"/>
        </authorList>
    </citation>
    <scope>IDENTIFICATION</scope>
</reference>
<keyword evidence="2" id="KW-1185">Reference proteome</keyword>
<dbReference type="FunCoup" id="A0A672J972">
    <property type="interactions" value="3"/>
</dbReference>
<accession>A0A672J972</accession>
<proteinExistence type="predicted"/>
<organism evidence="1 2">
    <name type="scientific">Salarias fasciatus</name>
    <name type="common">Jewelled blenny</name>
    <name type="synonym">Blennius fasciatus</name>
    <dbReference type="NCBI Taxonomy" id="181472"/>
    <lineage>
        <taxon>Eukaryota</taxon>
        <taxon>Metazoa</taxon>
        <taxon>Chordata</taxon>
        <taxon>Craniata</taxon>
        <taxon>Vertebrata</taxon>
        <taxon>Euteleostomi</taxon>
        <taxon>Actinopterygii</taxon>
        <taxon>Neopterygii</taxon>
        <taxon>Teleostei</taxon>
        <taxon>Neoteleostei</taxon>
        <taxon>Acanthomorphata</taxon>
        <taxon>Ovalentaria</taxon>
        <taxon>Blenniimorphae</taxon>
        <taxon>Blenniiformes</taxon>
        <taxon>Blennioidei</taxon>
        <taxon>Blenniidae</taxon>
        <taxon>Salariinae</taxon>
        <taxon>Salarias</taxon>
    </lineage>
</organism>
<reference evidence="1" key="1">
    <citation type="submission" date="2019-06" db="EMBL/GenBank/DDBJ databases">
        <authorList>
            <consortium name="Wellcome Sanger Institute Data Sharing"/>
        </authorList>
    </citation>
    <scope>NUCLEOTIDE SEQUENCE [LARGE SCALE GENOMIC DNA]</scope>
</reference>
<sequence length="280" mass="31826">MLNLQTNRVIDIQLVQSNEVGNSSRMEKEGFILSLKTLEERGFEVRAVVTDRHSRVQKFLRDEKPGIESGGKKMDDLGKKRGTQEVTLWRKSVVNHLHWSASTSSSGEEAVAKWSSVANHLQNVHSHENAVFPHCLHGHLQHIKNSQPFCWLHYHTSQIEVVVYSIKGMLARLQVAALHYNENATRSHASTATGELRYAVVYPKYTHGDYTVRALKTNPTSGMSFLQKTIFVQSFVVVDAFPYQDFSDLVPVPEPLCAQYEKPDKQEAVCRHRSRFAKNI</sequence>
<dbReference type="Ensembl" id="ENSSFAT00005052394.1">
    <property type="protein sequence ID" value="ENSSFAP00005050753.1"/>
    <property type="gene ID" value="ENSSFAG00005024452.1"/>
</dbReference>
<dbReference type="AlphaFoldDB" id="A0A672J972"/>
<dbReference type="OMA" id="RECEDIG"/>
<evidence type="ECO:0000313" key="1">
    <source>
        <dbReference type="Ensembl" id="ENSSFAP00005050753.1"/>
    </source>
</evidence>
<dbReference type="Proteomes" id="UP000472267">
    <property type="component" value="Chromosome 8"/>
</dbReference>
<dbReference type="PANTHER" id="PTHR31751:SF44">
    <property type="entry name" value="SI:CH211-211K8.4-RELATED"/>
    <property type="match status" value="1"/>
</dbReference>
<name>A0A672J972_SALFA</name>
<reference evidence="1" key="3">
    <citation type="submission" date="2025-09" db="UniProtKB">
        <authorList>
            <consortium name="Ensembl"/>
        </authorList>
    </citation>
    <scope>IDENTIFICATION</scope>
</reference>
<dbReference type="InParanoid" id="A0A672J972"/>
<protein>
    <submittedName>
        <fullName evidence="1">Uncharacterized protein</fullName>
    </submittedName>
</protein>